<dbReference type="RefSeq" id="WP_137264241.1">
    <property type="nucleotide sequence ID" value="NZ_SZQL01000047.1"/>
</dbReference>
<feature type="domain" description="DUF6985" evidence="1">
    <location>
        <begin position="48"/>
        <end position="167"/>
    </location>
</feature>
<dbReference type="EMBL" id="SZQL01000047">
    <property type="protein sequence ID" value="TKK64093.1"/>
    <property type="molecule type" value="Genomic_DNA"/>
</dbReference>
<sequence>MESLLDLKANSIIGKTYEGVLTLTTWNGYQSRQGHYGTKDKEESSDGTVKVFVKGKSVDNVTISTEQQINAIKYLVDNSEQVRGALLTGLFNKLPELKEIYEELIPNITEIEDFKNFLGLTNLHIMPADKDNFAYIGFELGCDWDEEHGVGVMMHKDRVVAIGQADTSFDSWVTYDDNGTTEIETQKWNEANAKIQAERQPINTKVKPWWKFW</sequence>
<evidence type="ECO:0000313" key="2">
    <source>
        <dbReference type="EMBL" id="TKK64093.1"/>
    </source>
</evidence>
<evidence type="ECO:0000313" key="3">
    <source>
        <dbReference type="Proteomes" id="UP000305848"/>
    </source>
</evidence>
<dbReference type="Pfam" id="PF22481">
    <property type="entry name" value="DUF6985"/>
    <property type="match status" value="1"/>
</dbReference>
<evidence type="ECO:0000259" key="1">
    <source>
        <dbReference type="Pfam" id="PF22481"/>
    </source>
</evidence>
<dbReference type="AlphaFoldDB" id="A0A4V5UTD9"/>
<keyword evidence="3" id="KW-1185">Reference proteome</keyword>
<comment type="caution">
    <text evidence="2">The sequence shown here is derived from an EMBL/GenBank/DDBJ whole genome shotgun (WGS) entry which is preliminary data.</text>
</comment>
<dbReference type="InterPro" id="IPR054254">
    <property type="entry name" value="DUF6985"/>
</dbReference>
<name>A0A4V5UTD9_9BACT</name>
<dbReference type="Proteomes" id="UP000305848">
    <property type="component" value="Unassembled WGS sequence"/>
</dbReference>
<dbReference type="OrthoDB" id="3477708at2"/>
<accession>A0A4V5UTD9</accession>
<organism evidence="2 3">
    <name type="scientific">Ilyomonas limi</name>
    <dbReference type="NCBI Taxonomy" id="2575867"/>
    <lineage>
        <taxon>Bacteria</taxon>
        <taxon>Pseudomonadati</taxon>
        <taxon>Bacteroidota</taxon>
        <taxon>Chitinophagia</taxon>
        <taxon>Chitinophagales</taxon>
        <taxon>Chitinophagaceae</taxon>
        <taxon>Ilyomonas</taxon>
    </lineage>
</organism>
<protein>
    <recommendedName>
        <fullName evidence="1">DUF6985 domain-containing protein</fullName>
    </recommendedName>
</protein>
<proteinExistence type="predicted"/>
<gene>
    <name evidence="2" type="ORF">FC093_23350</name>
</gene>
<reference evidence="2 3" key="1">
    <citation type="submission" date="2019-05" db="EMBL/GenBank/DDBJ databases">
        <title>Panacibacter sp. strain 17mud1-8 Genome sequencing and assembly.</title>
        <authorList>
            <person name="Chhetri G."/>
        </authorList>
    </citation>
    <scope>NUCLEOTIDE SEQUENCE [LARGE SCALE GENOMIC DNA]</scope>
    <source>
        <strain evidence="2 3">17mud1-8</strain>
    </source>
</reference>